<comment type="caution">
    <text evidence="3">The sequence shown here is derived from an EMBL/GenBank/DDBJ whole genome shotgun (WGS) entry which is preliminary data.</text>
</comment>
<name>A0ABT7ZBH9_9ACTN</name>
<dbReference type="EMBL" id="JAUEPL010000040">
    <property type="protein sequence ID" value="MDN3296868.1"/>
    <property type="molecule type" value="Genomic_DNA"/>
</dbReference>
<gene>
    <name evidence="3" type="ORF">QWM81_23035</name>
</gene>
<evidence type="ECO:0000313" key="3">
    <source>
        <dbReference type="EMBL" id="MDN3296868.1"/>
    </source>
</evidence>
<organism evidence="3 4">
    <name type="scientific">Streptomyces ficellus</name>
    <dbReference type="NCBI Taxonomy" id="1977088"/>
    <lineage>
        <taxon>Bacteria</taxon>
        <taxon>Bacillati</taxon>
        <taxon>Actinomycetota</taxon>
        <taxon>Actinomycetes</taxon>
        <taxon>Kitasatosporales</taxon>
        <taxon>Streptomycetaceae</taxon>
        <taxon>Streptomyces</taxon>
    </lineage>
</organism>
<accession>A0ABT7ZBH9</accession>
<feature type="compositionally biased region" description="Polar residues" evidence="1">
    <location>
        <begin position="403"/>
        <end position="415"/>
    </location>
</feature>
<dbReference type="Pfam" id="PF14082">
    <property type="entry name" value="SduA_C"/>
    <property type="match status" value="1"/>
</dbReference>
<dbReference type="RefSeq" id="WP_290114206.1">
    <property type="nucleotide sequence ID" value="NZ_JAUEPL010000040.1"/>
</dbReference>
<feature type="compositionally biased region" description="Basic and acidic residues" evidence="1">
    <location>
        <begin position="416"/>
        <end position="429"/>
    </location>
</feature>
<dbReference type="Proteomes" id="UP001174050">
    <property type="component" value="Unassembled WGS sequence"/>
</dbReference>
<evidence type="ECO:0000256" key="1">
    <source>
        <dbReference type="SAM" id="MobiDB-lite"/>
    </source>
</evidence>
<evidence type="ECO:0000313" key="4">
    <source>
        <dbReference type="Proteomes" id="UP001174050"/>
    </source>
</evidence>
<sequence>MSSAQNLANLWKLLDKDHEAPNSHKYTEAQKFVGQLANIPYKRVYFTHISKAGNLSVRATQSTGALKSDVVIALIKLRSEDAATHRAARKFVEKTGKPVFMLQRESLDSNKWHPIGGYVLSVDPRGQSLLAELADLFGGPAHEVISVSQEFATFNAIQYLESLGITGSVMGSILANWHDLPTLLASATQSASGLSAAEAAIIARRRDLIADLRSMIADEKTTETDLHKAVKGHYWIFGGRYTGVSERNTLIPMDEFDIPLFCTDGSIHIVELKGSYITSLVKRQRAHLIPGPQVHEAVGQAMNYLRDLDEAGTAMETYYKRNGLEYDLCRARATVVIGNPDHVRVTEDPKRKYAAATRQMIDQAIRTYNGMINRIEVVTWPDLLDAADRTLKFEEETMDLFRPSQQNLPKQNSGDRVSHTASEDGRTIF</sequence>
<keyword evidence="4" id="KW-1185">Reference proteome</keyword>
<proteinExistence type="predicted"/>
<reference evidence="3" key="1">
    <citation type="submission" date="2023-06" db="EMBL/GenBank/DDBJ databases">
        <title>WGS-Sequencing of Streptomyces ficellus isolate 21 collected from sand in Gara Djebilet Iron Mine in Algeria.</title>
        <authorList>
            <person name="Zegers G.P."/>
            <person name="Gomez A."/>
            <person name="Gueddou A."/>
            <person name="Zahara A.F."/>
            <person name="Worth M."/>
            <person name="Sevigny J.L."/>
            <person name="Tisa L."/>
        </authorList>
    </citation>
    <scope>NUCLEOTIDE SEQUENCE</scope>
    <source>
        <strain evidence="3">AS11</strain>
    </source>
</reference>
<feature type="region of interest" description="Disordered" evidence="1">
    <location>
        <begin position="402"/>
        <end position="429"/>
    </location>
</feature>
<protein>
    <submittedName>
        <fullName evidence="3">DUF4263 domain-containing protein</fullName>
    </submittedName>
</protein>
<feature type="domain" description="Shedu protein SduA C-terminal" evidence="2">
    <location>
        <begin position="221"/>
        <end position="384"/>
    </location>
</feature>
<dbReference type="InterPro" id="IPR025359">
    <property type="entry name" value="SduA_C"/>
</dbReference>
<evidence type="ECO:0000259" key="2">
    <source>
        <dbReference type="Pfam" id="PF14082"/>
    </source>
</evidence>